<feature type="transmembrane region" description="Helical" evidence="1">
    <location>
        <begin position="106"/>
        <end position="126"/>
    </location>
</feature>
<dbReference type="Proteomes" id="UP000680365">
    <property type="component" value="Unassembled WGS sequence"/>
</dbReference>
<dbReference type="Pfam" id="PF18895">
    <property type="entry name" value="T4SS_pilin"/>
    <property type="match status" value="1"/>
</dbReference>
<feature type="transmembrane region" description="Helical" evidence="1">
    <location>
        <begin position="146"/>
        <end position="169"/>
    </location>
</feature>
<dbReference type="RefSeq" id="WP_213349964.1">
    <property type="nucleotide sequence ID" value="NZ_JAEDAM010000102.1"/>
</dbReference>
<evidence type="ECO:0000313" key="2">
    <source>
        <dbReference type="EMBL" id="MBS8122540.1"/>
    </source>
</evidence>
<feature type="transmembrane region" description="Helical" evidence="1">
    <location>
        <begin position="190"/>
        <end position="209"/>
    </location>
</feature>
<reference evidence="2 3" key="1">
    <citation type="journal article" date="2021" name="Nat. Commun.">
        <title>Reductive evolution and unique predatory mode in the CPR bacterium Vampirococcus lugosii.</title>
        <authorList>
            <person name="Moreira D."/>
            <person name="Zivanovic Y."/>
            <person name="Lopez-Archilla A.I."/>
            <person name="Iniesto M."/>
            <person name="Lopez-Garcia P."/>
        </authorList>
    </citation>
    <scope>NUCLEOTIDE SEQUENCE [LARGE SCALE GENOMIC DNA]</scope>
    <source>
        <strain evidence="2">Chiprana</strain>
    </source>
</reference>
<feature type="transmembrane region" description="Helical" evidence="1">
    <location>
        <begin position="229"/>
        <end position="252"/>
    </location>
</feature>
<evidence type="ECO:0000256" key="1">
    <source>
        <dbReference type="SAM" id="Phobius"/>
    </source>
</evidence>
<accession>A0ABS5QMU4</accession>
<feature type="transmembrane region" description="Helical" evidence="1">
    <location>
        <begin position="69"/>
        <end position="94"/>
    </location>
</feature>
<organism evidence="2 3">
    <name type="scientific">Candidatus Vampirococcus lugosii</name>
    <dbReference type="NCBI Taxonomy" id="2789015"/>
    <lineage>
        <taxon>Bacteria</taxon>
        <taxon>Candidatus Absconditibacteriota</taxon>
        <taxon>Vampirococcus</taxon>
    </lineage>
</organism>
<keyword evidence="1" id="KW-0472">Membrane</keyword>
<dbReference type="InterPro" id="IPR043993">
    <property type="entry name" value="T4SS_pilin"/>
</dbReference>
<evidence type="ECO:0000313" key="3">
    <source>
        <dbReference type="Proteomes" id="UP000680365"/>
    </source>
</evidence>
<proteinExistence type="predicted"/>
<keyword evidence="3" id="KW-1185">Reference proteome</keyword>
<gene>
    <name evidence="2" type="ORF">VAMP_178845n230</name>
</gene>
<keyword evidence="1" id="KW-1133">Transmembrane helix</keyword>
<name>A0ABS5QMU4_9BACT</name>
<feature type="transmembrane region" description="Helical" evidence="1">
    <location>
        <begin position="264"/>
        <end position="287"/>
    </location>
</feature>
<keyword evidence="1" id="KW-0812">Transmembrane</keyword>
<protein>
    <submittedName>
        <fullName evidence="2">Uncharacterized protein</fullName>
    </submittedName>
</protein>
<dbReference type="EMBL" id="JAEDAM010000102">
    <property type="protein sequence ID" value="MBS8122540.1"/>
    <property type="molecule type" value="Genomic_DNA"/>
</dbReference>
<comment type="caution">
    <text evidence="2">The sequence shown here is derived from an EMBL/GenBank/DDBJ whole genome shotgun (WGS) entry which is preliminary data.</text>
</comment>
<sequence length="291" mass="32559">MKLFLFYILSFFLLLFGGISYGQAPSFDDFGSDIDSSTYDIDVDSKKDLQTNILSIFYPTEKNSQIWQAIRIIGVGIFFVFLVWGGVLFLLGAGDESSLKKAKMNLIYIMYGGVLFFGVTWILGTALNIGGVTGTEDLVGNIGDNIMFQVLSFLKAAAFFMAVVMIFYYGYRMIQAFEKEDKISEARKGIINVVVALVFIKVIDFIYYIAQQNTFKTQAGELLIGFSKILGYILGALLIISIFYSGFLMITSRGEEDQFNKGKNIIKAVFIISLIIMLFLLIIYQVIGELG</sequence>